<dbReference type="FunFam" id="3.40.50.300:FF:004039">
    <property type="entry name" value="ATP synthase subunit alpha, mitochondrial"/>
    <property type="match status" value="1"/>
</dbReference>
<dbReference type="Pfam" id="PF00006">
    <property type="entry name" value="ATP-synt_ab"/>
    <property type="match status" value="1"/>
</dbReference>
<comment type="similarity">
    <text evidence="1">Belongs to the ATPase alpha/beta chains family.</text>
</comment>
<proteinExistence type="inferred from homology"/>
<evidence type="ECO:0000256" key="9">
    <source>
        <dbReference type="ARBA" id="ARBA00023310"/>
    </source>
</evidence>
<dbReference type="EMBL" id="MHQC01000044">
    <property type="protein sequence ID" value="OGZ94094.1"/>
    <property type="molecule type" value="Genomic_DNA"/>
</dbReference>
<evidence type="ECO:0000256" key="3">
    <source>
        <dbReference type="ARBA" id="ARBA00022741"/>
    </source>
</evidence>
<keyword evidence="4" id="KW-0375">Hydrogen ion transport</keyword>
<dbReference type="InterPro" id="IPR005294">
    <property type="entry name" value="ATP_synth_F1_asu"/>
</dbReference>
<dbReference type="GO" id="GO:0045259">
    <property type="term" value="C:proton-transporting ATP synthase complex"/>
    <property type="evidence" value="ECO:0007669"/>
    <property type="project" value="UniProtKB-KW"/>
</dbReference>
<dbReference type="InterPro" id="IPR027417">
    <property type="entry name" value="P-loop_NTPase"/>
</dbReference>
<sequence>MLKLDFDNFLNATGEIGFVERSLASLVYVNGLPGAGLQELVVFESGEVGQATALFEGSVEIMSFSRTSVKVGSRVARTGRLLEVPVGEGLLGTVINPLGHSVNALKPLMNVHEMRFVEVVPSGITSRSRIKKSLETGVSMVDLLLPLGKGQRELVIGDQKTGKSRFLLRALLAQVKVGAVGVYAIVGKDQISIKQIETTLSEMGILGKVVLVVSNGDDAAGMIYLTPYTAMTIAEYFRDMGRDVLVVLDDLTVHAKTCREIALLGKRFPGRNSYPGDIFYTHSRLLERAGNFLTTRGEVAITCIPVVETVQGDMTGYIQTNVMSMTDGHIFFDHNLFSEGRRPAIDPFLSVTRVGRQTQTQLKREIGKELITFLRDVEKLHNFASFGAELGEHIKRALAKEERVRQFFDQTAHDRIPGPLQIIIFGLVWSELWEVKSEIEIRGDIQKIIFQYESKPDYRKRVDAYVQSCNSVGALLKRIDGFNTSPSQVPGEAK</sequence>
<organism evidence="11 12">
    <name type="scientific">Candidatus Sungbacteria bacterium RIFCSPHIGHO2_01_FULL_47_32</name>
    <dbReference type="NCBI Taxonomy" id="1802264"/>
    <lineage>
        <taxon>Bacteria</taxon>
        <taxon>Candidatus Sungiibacteriota</taxon>
    </lineage>
</organism>
<evidence type="ECO:0000256" key="4">
    <source>
        <dbReference type="ARBA" id="ARBA00022781"/>
    </source>
</evidence>
<evidence type="ECO:0000313" key="11">
    <source>
        <dbReference type="EMBL" id="OGZ94094.1"/>
    </source>
</evidence>
<keyword evidence="3" id="KW-0547">Nucleotide-binding</keyword>
<reference evidence="11 12" key="1">
    <citation type="journal article" date="2016" name="Nat. Commun.">
        <title>Thousands of microbial genomes shed light on interconnected biogeochemical processes in an aquifer system.</title>
        <authorList>
            <person name="Anantharaman K."/>
            <person name="Brown C.T."/>
            <person name="Hug L.A."/>
            <person name="Sharon I."/>
            <person name="Castelle C.J."/>
            <person name="Probst A.J."/>
            <person name="Thomas B.C."/>
            <person name="Singh A."/>
            <person name="Wilkins M.J."/>
            <person name="Karaoz U."/>
            <person name="Brodie E.L."/>
            <person name="Williams K.H."/>
            <person name="Hubbard S.S."/>
            <person name="Banfield J.F."/>
        </authorList>
    </citation>
    <scope>NUCLEOTIDE SEQUENCE [LARGE SCALE GENOMIC DNA]</scope>
</reference>
<evidence type="ECO:0000256" key="7">
    <source>
        <dbReference type="ARBA" id="ARBA00023136"/>
    </source>
</evidence>
<evidence type="ECO:0000256" key="6">
    <source>
        <dbReference type="ARBA" id="ARBA00023065"/>
    </source>
</evidence>
<dbReference type="GO" id="GO:0046933">
    <property type="term" value="F:proton-transporting ATP synthase activity, rotational mechanism"/>
    <property type="evidence" value="ECO:0007669"/>
    <property type="project" value="InterPro"/>
</dbReference>
<dbReference type="PANTHER" id="PTHR48082">
    <property type="entry name" value="ATP SYNTHASE SUBUNIT ALPHA, MITOCHONDRIAL"/>
    <property type="match status" value="1"/>
</dbReference>
<keyword evidence="6" id="KW-0406">Ion transport</keyword>
<dbReference type="SUPFAM" id="SSF52540">
    <property type="entry name" value="P-loop containing nucleoside triphosphate hydrolases"/>
    <property type="match status" value="1"/>
</dbReference>
<evidence type="ECO:0000256" key="2">
    <source>
        <dbReference type="ARBA" id="ARBA00022448"/>
    </source>
</evidence>
<gene>
    <name evidence="11" type="ORF">A2633_03980</name>
</gene>
<accession>A0A1G2K3U8</accession>
<evidence type="ECO:0000256" key="5">
    <source>
        <dbReference type="ARBA" id="ARBA00022840"/>
    </source>
</evidence>
<keyword evidence="2" id="KW-0813">Transport</keyword>
<keyword evidence="8" id="KW-0139">CF(1)</keyword>
<feature type="domain" description="ATPase F1/V1/A1 complex alpha/beta subunit nucleotide-binding" evidence="10">
    <location>
        <begin position="137"/>
        <end position="351"/>
    </location>
</feature>
<dbReference type="SUPFAM" id="SSF50615">
    <property type="entry name" value="N-terminal domain of alpha and beta subunits of F1 ATP synthase"/>
    <property type="match status" value="1"/>
</dbReference>
<dbReference type="GO" id="GO:0005524">
    <property type="term" value="F:ATP binding"/>
    <property type="evidence" value="ECO:0007669"/>
    <property type="project" value="UniProtKB-KW"/>
</dbReference>
<dbReference type="PANTHER" id="PTHR48082:SF2">
    <property type="entry name" value="ATP SYNTHASE SUBUNIT ALPHA, MITOCHONDRIAL"/>
    <property type="match status" value="1"/>
</dbReference>
<evidence type="ECO:0000256" key="8">
    <source>
        <dbReference type="ARBA" id="ARBA00023196"/>
    </source>
</evidence>
<keyword evidence="9" id="KW-0066">ATP synthesis</keyword>
<dbReference type="AlphaFoldDB" id="A0A1G2K3U8"/>
<dbReference type="InterPro" id="IPR036121">
    <property type="entry name" value="ATPase_F1/V1/A1_a/bsu_N_sf"/>
</dbReference>
<keyword evidence="7" id="KW-0472">Membrane</keyword>
<dbReference type="InterPro" id="IPR000194">
    <property type="entry name" value="ATPase_F1/V1/A1_a/bsu_nucl-bd"/>
</dbReference>
<name>A0A1G2K3U8_9BACT</name>
<dbReference type="GO" id="GO:0043531">
    <property type="term" value="F:ADP binding"/>
    <property type="evidence" value="ECO:0007669"/>
    <property type="project" value="TreeGrafter"/>
</dbReference>
<dbReference type="Gene3D" id="3.40.50.12240">
    <property type="match status" value="1"/>
</dbReference>
<evidence type="ECO:0000256" key="1">
    <source>
        <dbReference type="ARBA" id="ARBA00008936"/>
    </source>
</evidence>
<comment type="caution">
    <text evidence="11">The sequence shown here is derived from an EMBL/GenBank/DDBJ whole genome shotgun (WGS) entry which is preliminary data.</text>
</comment>
<evidence type="ECO:0000313" key="12">
    <source>
        <dbReference type="Proteomes" id="UP000177152"/>
    </source>
</evidence>
<protein>
    <recommendedName>
        <fullName evidence="10">ATPase F1/V1/A1 complex alpha/beta subunit nucleotide-binding domain-containing protein</fullName>
    </recommendedName>
</protein>
<evidence type="ECO:0000259" key="10">
    <source>
        <dbReference type="Pfam" id="PF00006"/>
    </source>
</evidence>
<dbReference type="Proteomes" id="UP000177152">
    <property type="component" value="Unassembled WGS sequence"/>
</dbReference>
<keyword evidence="5" id="KW-0067">ATP-binding</keyword>